<sequence>TIRPEKLGTDPVPLNRPNRQLPSEPVIPVPVFGETLAPQPFTAVAADKRRRQNHAGKQDQPTAASSRPVQKSERRNQRTHPPQHHVLHSPPLRSSASHVRRTPPPQL</sequence>
<keyword evidence="3" id="KW-1185">Reference proteome</keyword>
<feature type="compositionally biased region" description="Polar residues" evidence="1">
    <location>
        <begin position="59"/>
        <end position="69"/>
    </location>
</feature>
<feature type="region of interest" description="Disordered" evidence="1">
    <location>
        <begin position="40"/>
        <end position="107"/>
    </location>
</feature>
<feature type="compositionally biased region" description="Basic residues" evidence="1">
    <location>
        <begin position="77"/>
        <end position="87"/>
    </location>
</feature>
<organism evidence="2 3">
    <name type="scientific">Stylosanthes scabra</name>
    <dbReference type="NCBI Taxonomy" id="79078"/>
    <lineage>
        <taxon>Eukaryota</taxon>
        <taxon>Viridiplantae</taxon>
        <taxon>Streptophyta</taxon>
        <taxon>Embryophyta</taxon>
        <taxon>Tracheophyta</taxon>
        <taxon>Spermatophyta</taxon>
        <taxon>Magnoliopsida</taxon>
        <taxon>eudicotyledons</taxon>
        <taxon>Gunneridae</taxon>
        <taxon>Pentapetalae</taxon>
        <taxon>rosids</taxon>
        <taxon>fabids</taxon>
        <taxon>Fabales</taxon>
        <taxon>Fabaceae</taxon>
        <taxon>Papilionoideae</taxon>
        <taxon>50 kb inversion clade</taxon>
        <taxon>dalbergioids sensu lato</taxon>
        <taxon>Dalbergieae</taxon>
        <taxon>Pterocarpus clade</taxon>
        <taxon>Stylosanthes</taxon>
    </lineage>
</organism>
<reference evidence="2 3" key="1">
    <citation type="journal article" date="2023" name="Plants (Basel)">
        <title>Bridging the Gap: Combining Genomics and Transcriptomics Approaches to Understand Stylosanthes scabra, an Orphan Legume from the Brazilian Caatinga.</title>
        <authorList>
            <person name="Ferreira-Neto J.R.C."/>
            <person name="da Silva M.D."/>
            <person name="Binneck E."/>
            <person name="de Melo N.F."/>
            <person name="da Silva R.H."/>
            <person name="de Melo A.L.T.M."/>
            <person name="Pandolfi V."/>
            <person name="Bustamante F.O."/>
            <person name="Brasileiro-Vidal A.C."/>
            <person name="Benko-Iseppon A.M."/>
        </authorList>
    </citation>
    <scope>NUCLEOTIDE SEQUENCE [LARGE SCALE GENOMIC DNA]</scope>
    <source>
        <tissue evidence="2">Leaves</tissue>
    </source>
</reference>
<feature type="region of interest" description="Disordered" evidence="1">
    <location>
        <begin position="1"/>
        <end position="26"/>
    </location>
</feature>
<comment type="caution">
    <text evidence="2">The sequence shown here is derived from an EMBL/GenBank/DDBJ whole genome shotgun (WGS) entry which is preliminary data.</text>
</comment>
<evidence type="ECO:0000313" key="3">
    <source>
        <dbReference type="Proteomes" id="UP001341840"/>
    </source>
</evidence>
<gene>
    <name evidence="2" type="ORF">PIB30_096439</name>
</gene>
<evidence type="ECO:0000313" key="2">
    <source>
        <dbReference type="EMBL" id="MED6177255.1"/>
    </source>
</evidence>
<name>A0ABU6VUE9_9FABA</name>
<feature type="non-terminal residue" evidence="2">
    <location>
        <position position="1"/>
    </location>
</feature>
<proteinExistence type="predicted"/>
<evidence type="ECO:0000256" key="1">
    <source>
        <dbReference type="SAM" id="MobiDB-lite"/>
    </source>
</evidence>
<protein>
    <submittedName>
        <fullName evidence="2">Uncharacterized protein</fullName>
    </submittedName>
</protein>
<accession>A0ABU6VUE9</accession>
<dbReference type="EMBL" id="JASCZI010153321">
    <property type="protein sequence ID" value="MED6177255.1"/>
    <property type="molecule type" value="Genomic_DNA"/>
</dbReference>
<dbReference type="Proteomes" id="UP001341840">
    <property type="component" value="Unassembled WGS sequence"/>
</dbReference>